<dbReference type="InterPro" id="IPR018247">
    <property type="entry name" value="EF_Hand_1_Ca_BS"/>
</dbReference>
<reference evidence="1" key="1">
    <citation type="submission" date="2018-05" db="EMBL/GenBank/DDBJ databases">
        <authorList>
            <person name="Lanie J.A."/>
            <person name="Ng W.-L."/>
            <person name="Kazmierczak K.M."/>
            <person name="Andrzejewski T.M."/>
            <person name="Davidsen T.M."/>
            <person name="Wayne K.J."/>
            <person name="Tettelin H."/>
            <person name="Glass J.I."/>
            <person name="Rusch D."/>
            <person name="Podicherti R."/>
            <person name="Tsui H.-C.T."/>
            <person name="Winkler M.E."/>
        </authorList>
    </citation>
    <scope>NUCLEOTIDE SEQUENCE</scope>
</reference>
<gene>
    <name evidence="1" type="ORF">METZ01_LOCUS416623</name>
</gene>
<dbReference type="PROSITE" id="PS00018">
    <property type="entry name" value="EF_HAND_1"/>
    <property type="match status" value="1"/>
</dbReference>
<evidence type="ECO:0000313" key="1">
    <source>
        <dbReference type="EMBL" id="SVD63769.1"/>
    </source>
</evidence>
<name>A0A382WYT0_9ZZZZ</name>
<sequence length="58" mass="6789">MNPKKLDPGSIYAKYDINHDGTVSDEEMKRNQELIELELREEKCEAQKNMAWVSMISM</sequence>
<dbReference type="AlphaFoldDB" id="A0A382WYT0"/>
<evidence type="ECO:0008006" key="2">
    <source>
        <dbReference type="Google" id="ProtNLM"/>
    </source>
</evidence>
<feature type="non-terminal residue" evidence="1">
    <location>
        <position position="1"/>
    </location>
</feature>
<accession>A0A382WYT0</accession>
<feature type="non-terminal residue" evidence="1">
    <location>
        <position position="58"/>
    </location>
</feature>
<organism evidence="1">
    <name type="scientific">marine metagenome</name>
    <dbReference type="NCBI Taxonomy" id="408172"/>
    <lineage>
        <taxon>unclassified sequences</taxon>
        <taxon>metagenomes</taxon>
        <taxon>ecological metagenomes</taxon>
    </lineage>
</organism>
<protein>
    <recommendedName>
        <fullName evidence="2">EF-hand domain-containing protein</fullName>
    </recommendedName>
</protein>
<dbReference type="EMBL" id="UINC01163454">
    <property type="protein sequence ID" value="SVD63769.1"/>
    <property type="molecule type" value="Genomic_DNA"/>
</dbReference>
<proteinExistence type="predicted"/>